<comment type="caution">
    <text evidence="1">The sequence shown here is derived from an EMBL/GenBank/DDBJ whole genome shotgun (WGS) entry which is preliminary data.</text>
</comment>
<dbReference type="AlphaFoldDB" id="A0A7V8V1B9"/>
<sequence length="49" mass="5160">MWGASTANVSPRLATISLGHGPDLMYQACETPFSSELLGIHATCVVVAR</sequence>
<keyword evidence="2" id="KW-1185">Reference proteome</keyword>
<evidence type="ECO:0000313" key="1">
    <source>
        <dbReference type="EMBL" id="MBA2113113.1"/>
    </source>
</evidence>
<gene>
    <name evidence="1" type="ORF">HOV93_02610</name>
</gene>
<dbReference type="Proteomes" id="UP000551616">
    <property type="component" value="Unassembled WGS sequence"/>
</dbReference>
<name>A0A7V8V1B9_9BACT</name>
<proteinExistence type="predicted"/>
<protein>
    <submittedName>
        <fullName evidence="1">Uncharacterized protein</fullName>
    </submittedName>
</protein>
<dbReference type="EMBL" id="JABRWO010000001">
    <property type="protein sequence ID" value="MBA2113113.1"/>
    <property type="molecule type" value="Genomic_DNA"/>
</dbReference>
<evidence type="ECO:0000313" key="2">
    <source>
        <dbReference type="Proteomes" id="UP000551616"/>
    </source>
</evidence>
<accession>A0A7V8V1B9</accession>
<reference evidence="1 2" key="1">
    <citation type="submission" date="2020-05" db="EMBL/GenBank/DDBJ databases">
        <title>Bremerella alba sp. nov., a novel planctomycete isolated from the surface of the macroalga Fucus spiralis.</title>
        <authorList>
            <person name="Godinho O."/>
            <person name="Botelho R."/>
            <person name="Albuquerque L."/>
            <person name="Wiegand S."/>
            <person name="Da Costa M.S."/>
            <person name="Lobo-Da-Cunha A."/>
            <person name="Jogler C."/>
            <person name="Lage O.M."/>
        </authorList>
    </citation>
    <scope>NUCLEOTIDE SEQUENCE [LARGE SCALE GENOMIC DNA]</scope>
    <source>
        <strain evidence="1 2">FF15</strain>
    </source>
</reference>
<organism evidence="1 2">
    <name type="scientific">Bremerella alba</name>
    <dbReference type="NCBI Taxonomy" id="980252"/>
    <lineage>
        <taxon>Bacteria</taxon>
        <taxon>Pseudomonadati</taxon>
        <taxon>Planctomycetota</taxon>
        <taxon>Planctomycetia</taxon>
        <taxon>Pirellulales</taxon>
        <taxon>Pirellulaceae</taxon>
        <taxon>Bremerella</taxon>
    </lineage>
</organism>